<evidence type="ECO:0000256" key="2">
    <source>
        <dbReference type="SAM" id="SignalP"/>
    </source>
</evidence>
<keyword evidence="2" id="KW-0732">Signal</keyword>
<dbReference type="EMBL" id="ML976669">
    <property type="protein sequence ID" value="KAF1975721.1"/>
    <property type="molecule type" value="Genomic_DNA"/>
</dbReference>
<reference evidence="3" key="1">
    <citation type="journal article" date="2020" name="Stud. Mycol.">
        <title>101 Dothideomycetes genomes: a test case for predicting lifestyles and emergence of pathogens.</title>
        <authorList>
            <person name="Haridas S."/>
            <person name="Albert R."/>
            <person name="Binder M."/>
            <person name="Bloem J."/>
            <person name="Labutti K."/>
            <person name="Salamov A."/>
            <person name="Andreopoulos B."/>
            <person name="Baker S."/>
            <person name="Barry K."/>
            <person name="Bills G."/>
            <person name="Bluhm B."/>
            <person name="Cannon C."/>
            <person name="Castanera R."/>
            <person name="Culley D."/>
            <person name="Daum C."/>
            <person name="Ezra D."/>
            <person name="Gonzalez J."/>
            <person name="Henrissat B."/>
            <person name="Kuo A."/>
            <person name="Liang C."/>
            <person name="Lipzen A."/>
            <person name="Lutzoni F."/>
            <person name="Magnuson J."/>
            <person name="Mondo S."/>
            <person name="Nolan M."/>
            <person name="Ohm R."/>
            <person name="Pangilinan J."/>
            <person name="Park H.-J."/>
            <person name="Ramirez L."/>
            <person name="Alfaro M."/>
            <person name="Sun H."/>
            <person name="Tritt A."/>
            <person name="Yoshinaga Y."/>
            <person name="Zwiers L.-H."/>
            <person name="Turgeon B."/>
            <person name="Goodwin S."/>
            <person name="Spatafora J."/>
            <person name="Crous P."/>
            <person name="Grigoriev I."/>
        </authorList>
    </citation>
    <scope>NUCLEOTIDE SEQUENCE</scope>
    <source>
        <strain evidence="3">CBS 107.79</strain>
    </source>
</reference>
<feature type="chain" id="PRO_5025610397" evidence="2">
    <location>
        <begin position="21"/>
        <end position="184"/>
    </location>
</feature>
<gene>
    <name evidence="3" type="ORF">BU23DRAFT_66722</name>
</gene>
<proteinExistence type="predicted"/>
<organism evidence="3 4">
    <name type="scientific">Bimuria novae-zelandiae CBS 107.79</name>
    <dbReference type="NCBI Taxonomy" id="1447943"/>
    <lineage>
        <taxon>Eukaryota</taxon>
        <taxon>Fungi</taxon>
        <taxon>Dikarya</taxon>
        <taxon>Ascomycota</taxon>
        <taxon>Pezizomycotina</taxon>
        <taxon>Dothideomycetes</taxon>
        <taxon>Pleosporomycetidae</taxon>
        <taxon>Pleosporales</taxon>
        <taxon>Massarineae</taxon>
        <taxon>Didymosphaeriaceae</taxon>
        <taxon>Bimuria</taxon>
    </lineage>
</organism>
<evidence type="ECO:0000256" key="1">
    <source>
        <dbReference type="SAM" id="MobiDB-lite"/>
    </source>
</evidence>
<evidence type="ECO:0000313" key="4">
    <source>
        <dbReference type="Proteomes" id="UP000800036"/>
    </source>
</evidence>
<feature type="signal peptide" evidence="2">
    <location>
        <begin position="1"/>
        <end position="20"/>
    </location>
</feature>
<name>A0A6A5VF04_9PLEO</name>
<dbReference type="AlphaFoldDB" id="A0A6A5VF04"/>
<feature type="region of interest" description="Disordered" evidence="1">
    <location>
        <begin position="33"/>
        <end position="52"/>
    </location>
</feature>
<protein>
    <submittedName>
        <fullName evidence="3">Uncharacterized protein</fullName>
    </submittedName>
</protein>
<evidence type="ECO:0000313" key="3">
    <source>
        <dbReference type="EMBL" id="KAF1975721.1"/>
    </source>
</evidence>
<dbReference type="Proteomes" id="UP000800036">
    <property type="component" value="Unassembled WGS sequence"/>
</dbReference>
<accession>A0A6A5VF04</accession>
<sequence>MATATLKLSLGLALLSSVEAVVNQKPIRDDSGGVGSTFDAFPARPPRPRGSASASRLLRLSLIRSLSETILAPLAAPSSAPAMRPSRPRGSATGAAKVMPAVKARMAAAVEARILNILFSSVRRFEKWKVVQKRRTRIEDWTRRTGEDNMQRYAEEKLSGCDTVILSYRWRRFYSLYTPASPHC</sequence>
<keyword evidence="4" id="KW-1185">Reference proteome</keyword>